<name>A0A6A5ZWN6_9PLEO</name>
<keyword evidence="1" id="KW-0472">Membrane</keyword>
<dbReference type="OrthoDB" id="5355526at2759"/>
<feature type="transmembrane region" description="Helical" evidence="1">
    <location>
        <begin position="127"/>
        <end position="149"/>
    </location>
</feature>
<organism evidence="2 3">
    <name type="scientific">Lophiotrema nucula</name>
    <dbReference type="NCBI Taxonomy" id="690887"/>
    <lineage>
        <taxon>Eukaryota</taxon>
        <taxon>Fungi</taxon>
        <taxon>Dikarya</taxon>
        <taxon>Ascomycota</taxon>
        <taxon>Pezizomycotina</taxon>
        <taxon>Dothideomycetes</taxon>
        <taxon>Pleosporomycetidae</taxon>
        <taxon>Pleosporales</taxon>
        <taxon>Lophiotremataceae</taxon>
        <taxon>Lophiotrema</taxon>
    </lineage>
</organism>
<dbReference type="Proteomes" id="UP000799770">
    <property type="component" value="Unassembled WGS sequence"/>
</dbReference>
<dbReference type="AlphaFoldDB" id="A0A6A5ZWN6"/>
<keyword evidence="1" id="KW-1133">Transmembrane helix</keyword>
<gene>
    <name evidence="2" type="ORF">BDV96DRAFT_561211</name>
</gene>
<dbReference type="EMBL" id="ML977310">
    <property type="protein sequence ID" value="KAF2122691.1"/>
    <property type="molecule type" value="Genomic_DNA"/>
</dbReference>
<accession>A0A6A5ZWN6</accession>
<evidence type="ECO:0000256" key="1">
    <source>
        <dbReference type="SAM" id="Phobius"/>
    </source>
</evidence>
<sequence>MRCVAAINICKFVHQWDTFVGVFSHERHCVKFPGIIICQCLPPSRKVEPWPEAEYRCKPATPDAFTPPLPPNLLKHLFSQPDCIRPNQTRILDQAPKKINGPLPGTGTEQQSFWGIDFEEGWNHEKITWIALFIFGLGSSLFAVLWSVFRWDVQGAFGVASWWVTLCTLLLTLLAQRERG</sequence>
<reference evidence="2" key="1">
    <citation type="journal article" date="2020" name="Stud. Mycol.">
        <title>101 Dothideomycetes genomes: a test case for predicting lifestyles and emergence of pathogens.</title>
        <authorList>
            <person name="Haridas S."/>
            <person name="Albert R."/>
            <person name="Binder M."/>
            <person name="Bloem J."/>
            <person name="Labutti K."/>
            <person name="Salamov A."/>
            <person name="Andreopoulos B."/>
            <person name="Baker S."/>
            <person name="Barry K."/>
            <person name="Bills G."/>
            <person name="Bluhm B."/>
            <person name="Cannon C."/>
            <person name="Castanera R."/>
            <person name="Culley D."/>
            <person name="Daum C."/>
            <person name="Ezra D."/>
            <person name="Gonzalez J."/>
            <person name="Henrissat B."/>
            <person name="Kuo A."/>
            <person name="Liang C."/>
            <person name="Lipzen A."/>
            <person name="Lutzoni F."/>
            <person name="Magnuson J."/>
            <person name="Mondo S."/>
            <person name="Nolan M."/>
            <person name="Ohm R."/>
            <person name="Pangilinan J."/>
            <person name="Park H.-J."/>
            <person name="Ramirez L."/>
            <person name="Alfaro M."/>
            <person name="Sun H."/>
            <person name="Tritt A."/>
            <person name="Yoshinaga Y."/>
            <person name="Zwiers L.-H."/>
            <person name="Turgeon B."/>
            <person name="Goodwin S."/>
            <person name="Spatafora J."/>
            <person name="Crous P."/>
            <person name="Grigoriev I."/>
        </authorList>
    </citation>
    <scope>NUCLEOTIDE SEQUENCE</scope>
    <source>
        <strain evidence="2">CBS 627.86</strain>
    </source>
</reference>
<evidence type="ECO:0000313" key="3">
    <source>
        <dbReference type="Proteomes" id="UP000799770"/>
    </source>
</evidence>
<keyword evidence="1" id="KW-0812">Transmembrane</keyword>
<feature type="transmembrane region" description="Helical" evidence="1">
    <location>
        <begin position="155"/>
        <end position="175"/>
    </location>
</feature>
<evidence type="ECO:0000313" key="2">
    <source>
        <dbReference type="EMBL" id="KAF2122691.1"/>
    </source>
</evidence>
<protein>
    <submittedName>
        <fullName evidence="2">Uncharacterized protein</fullName>
    </submittedName>
</protein>
<proteinExistence type="predicted"/>
<keyword evidence="3" id="KW-1185">Reference proteome</keyword>